<feature type="signal peptide" evidence="1">
    <location>
        <begin position="1"/>
        <end position="18"/>
    </location>
</feature>
<reference evidence="3 4" key="1">
    <citation type="submission" date="2016-02" db="EMBL/GenBank/DDBJ databases">
        <title>Genome sequencing of a beta-galactosidase producing bacteria Rhizobium sp. 59.</title>
        <authorList>
            <person name="Wang D."/>
            <person name="Kot W."/>
            <person name="Qin Y."/>
            <person name="Hansen L."/>
            <person name="Naqvi K."/>
            <person name="Rensing C."/>
        </authorList>
    </citation>
    <scope>NUCLEOTIDE SEQUENCE [LARGE SCALE GENOMIC DNA]</scope>
    <source>
        <strain evidence="3 4">59</strain>
    </source>
</reference>
<proteinExistence type="predicted"/>
<dbReference type="PANTHER" id="PTHR38834">
    <property type="entry name" value="PERIPLASMIC SUBSTRATE BINDING PROTEIN FAMILY 3"/>
    <property type="match status" value="1"/>
</dbReference>
<dbReference type="Gene3D" id="3.40.190.10">
    <property type="entry name" value="Periplasmic binding protein-like II"/>
    <property type="match status" value="2"/>
</dbReference>
<dbReference type="EMBL" id="LSRP01000085">
    <property type="protein sequence ID" value="OJF96816.1"/>
    <property type="molecule type" value="Genomic_DNA"/>
</dbReference>
<gene>
    <name evidence="3" type="ORF">AX760_02825</name>
</gene>
<evidence type="ECO:0000259" key="2">
    <source>
        <dbReference type="Pfam" id="PF00497"/>
    </source>
</evidence>
<dbReference type="PANTHER" id="PTHR38834:SF3">
    <property type="entry name" value="SOLUTE-BINDING PROTEIN FAMILY 3_N-TERMINAL DOMAIN-CONTAINING PROTEIN"/>
    <property type="match status" value="1"/>
</dbReference>
<comment type="caution">
    <text evidence="3">The sequence shown here is derived from an EMBL/GenBank/DDBJ whole genome shotgun (WGS) entry which is preliminary data.</text>
</comment>
<keyword evidence="4" id="KW-1185">Reference proteome</keyword>
<feature type="domain" description="Solute-binding protein family 3/N-terminal" evidence="2">
    <location>
        <begin position="26"/>
        <end position="232"/>
    </location>
</feature>
<organism evidence="3 4">
    <name type="scientific">Pararhizobium antarcticum</name>
    <dbReference type="NCBI Taxonomy" id="1798805"/>
    <lineage>
        <taxon>Bacteria</taxon>
        <taxon>Pseudomonadati</taxon>
        <taxon>Pseudomonadota</taxon>
        <taxon>Alphaproteobacteria</taxon>
        <taxon>Hyphomicrobiales</taxon>
        <taxon>Rhizobiaceae</taxon>
        <taxon>Rhizobium/Agrobacterium group</taxon>
        <taxon>Pararhizobium</taxon>
    </lineage>
</organism>
<evidence type="ECO:0000313" key="4">
    <source>
        <dbReference type="Proteomes" id="UP000182661"/>
    </source>
</evidence>
<dbReference type="AlphaFoldDB" id="A0A657LTN4"/>
<dbReference type="Pfam" id="PF00497">
    <property type="entry name" value="SBP_bac_3"/>
    <property type="match status" value="1"/>
</dbReference>
<evidence type="ECO:0000313" key="3">
    <source>
        <dbReference type="EMBL" id="OJF96816.1"/>
    </source>
</evidence>
<keyword evidence="1" id="KW-0732">Signal</keyword>
<dbReference type="Proteomes" id="UP000182661">
    <property type="component" value="Unassembled WGS sequence"/>
</dbReference>
<feature type="chain" id="PRO_5024967713" description="Solute-binding protein family 3/N-terminal domain-containing protein" evidence="1">
    <location>
        <begin position="19"/>
        <end position="237"/>
    </location>
</feature>
<accession>A0A657LTN4</accession>
<name>A0A657LTN4_9HYPH</name>
<dbReference type="RefSeq" id="WP_071833153.1">
    <property type="nucleotide sequence ID" value="NZ_LSRP01000085.1"/>
</dbReference>
<sequence>MRRLIPTLLVLWSSSAQGQELQLLTENYPPFSYSENDELRGISVDQVRAIMKGSGIGFTMEMQPWARAFALAESTPDTCVFTTALLPERKARFKWVQPLVLDRMIMVRKQGQSFQPKTLEEAKSFIIGVHRDDSAETYAEQQGFPQLDSAPSLDISLRKLLSERVQLMIMTNTTYESLKQQGEPIESVLDLEGTRAGIACNLAVADTRIARMQAQLDGLIKDGGQAEIYRRYENTAK</sequence>
<dbReference type="SUPFAM" id="SSF53850">
    <property type="entry name" value="Periplasmic binding protein-like II"/>
    <property type="match status" value="1"/>
</dbReference>
<dbReference type="OrthoDB" id="8587856at2"/>
<evidence type="ECO:0000256" key="1">
    <source>
        <dbReference type="SAM" id="SignalP"/>
    </source>
</evidence>
<dbReference type="InterPro" id="IPR001638">
    <property type="entry name" value="Solute-binding_3/MltF_N"/>
</dbReference>
<protein>
    <recommendedName>
        <fullName evidence="2">Solute-binding protein family 3/N-terminal domain-containing protein</fullName>
    </recommendedName>
</protein>